<name>F4X0S9_ACREC</name>
<organism evidence="3">
    <name type="scientific">Acromyrmex echinatior</name>
    <name type="common">Panamanian leafcutter ant</name>
    <name type="synonym">Acromyrmex octospinosus echinatior</name>
    <dbReference type="NCBI Taxonomy" id="103372"/>
    <lineage>
        <taxon>Eukaryota</taxon>
        <taxon>Metazoa</taxon>
        <taxon>Ecdysozoa</taxon>
        <taxon>Arthropoda</taxon>
        <taxon>Hexapoda</taxon>
        <taxon>Insecta</taxon>
        <taxon>Pterygota</taxon>
        <taxon>Neoptera</taxon>
        <taxon>Endopterygota</taxon>
        <taxon>Hymenoptera</taxon>
        <taxon>Apocrita</taxon>
        <taxon>Aculeata</taxon>
        <taxon>Formicoidea</taxon>
        <taxon>Formicidae</taxon>
        <taxon>Myrmicinae</taxon>
        <taxon>Acromyrmex</taxon>
    </lineage>
</organism>
<proteinExistence type="predicted"/>
<feature type="region of interest" description="Disordered" evidence="1">
    <location>
        <begin position="74"/>
        <end position="93"/>
    </location>
</feature>
<reference evidence="2" key="1">
    <citation type="submission" date="2011-02" db="EMBL/GenBank/DDBJ databases">
        <title>The genome of the leaf-cutting ant Acromyrmex echinatior suggests key adaptations to social evolution and fungus farming.</title>
        <authorList>
            <person name="Nygaard S."/>
            <person name="Zhang G."/>
        </authorList>
    </citation>
    <scope>NUCLEOTIDE SEQUENCE</scope>
</reference>
<accession>F4X0S9</accession>
<feature type="compositionally biased region" description="Polar residues" evidence="1">
    <location>
        <begin position="74"/>
        <end position="87"/>
    </location>
</feature>
<evidence type="ECO:0000313" key="2">
    <source>
        <dbReference type="EMBL" id="EGI59940.1"/>
    </source>
</evidence>
<evidence type="ECO:0000313" key="3">
    <source>
        <dbReference type="Proteomes" id="UP000007755"/>
    </source>
</evidence>
<dbReference type="InParanoid" id="F4X0S9"/>
<evidence type="ECO:0000256" key="1">
    <source>
        <dbReference type="SAM" id="MobiDB-lite"/>
    </source>
</evidence>
<dbReference type="EMBL" id="GL888500">
    <property type="protein sequence ID" value="EGI59940.1"/>
    <property type="molecule type" value="Genomic_DNA"/>
</dbReference>
<gene>
    <name evidence="2" type="ORF">G5I_11876</name>
</gene>
<sequence length="343" mass="38962">MASKRDIGLVSSDITIPIEFMLTRYLKRLNMEESSIRKRWFPCYWTTILWMTYLAQNHLCRLVNTVSITSKRSQAESEQSDCSQTSSNEDKENSMPIIPMSSLCLHWRMSDYSPTAQIPLATFYRLWIQYLQGDINGFVPITRTRAHACVATGCARPPNGGADRVLQATRNSHHCTRAAAAVVARREGEVALRRLAQSGMAVLVSKKTPALGAEHKERKIFSRQFAGSKLEHTVPYTVTFLRCTHARERSGRQASSGCEGKVGRISEIGPKCATNFEHIEVHSKTEKKQKQIEAPIVIVTMARAIINSLEHVVYVWPDRRTMALNDIYVWPDFFTTSLTRYYK</sequence>
<keyword evidence="3" id="KW-1185">Reference proteome</keyword>
<protein>
    <submittedName>
        <fullName evidence="2">Uncharacterized protein</fullName>
    </submittedName>
</protein>
<dbReference type="AlphaFoldDB" id="F4X0S9"/>
<dbReference type="Proteomes" id="UP000007755">
    <property type="component" value="Unassembled WGS sequence"/>
</dbReference>